<dbReference type="Proteomes" id="UP000006701">
    <property type="component" value="Unassembled WGS sequence"/>
</dbReference>
<sequence>MNTYFDPSILPVGYTVWKGAPDNNFDSQTLIAVSGVYGPGYNQTAQENGNITIVLDRKEVAPFARPIDVFMTPEGRQSSMGWLDPVAARTRRS</sequence>
<accession>A1C4J1</accession>
<gene>
    <name evidence="1" type="ORF">ACLA_059980</name>
</gene>
<dbReference type="HOGENOM" id="CLU_2399258_0_0_1"/>
<dbReference type="STRING" id="344612.A1C4J1"/>
<dbReference type="EMBL" id="DS026990">
    <property type="protein sequence ID" value="EAW15331.1"/>
    <property type="molecule type" value="Genomic_DNA"/>
</dbReference>
<evidence type="ECO:0000313" key="1">
    <source>
        <dbReference type="EMBL" id="EAW15331.1"/>
    </source>
</evidence>
<dbReference type="RefSeq" id="XP_001276757.1">
    <property type="nucleotide sequence ID" value="XM_001276756.1"/>
</dbReference>
<evidence type="ECO:0000313" key="2">
    <source>
        <dbReference type="Proteomes" id="UP000006701"/>
    </source>
</evidence>
<dbReference type="KEGG" id="act:ACLA_059980"/>
<reference evidence="1 2" key="1">
    <citation type="journal article" date="2008" name="PLoS Genet.">
        <title>Genomic islands in the pathogenic filamentous fungus Aspergillus fumigatus.</title>
        <authorList>
            <person name="Fedorova N.D."/>
            <person name="Khaldi N."/>
            <person name="Joardar V.S."/>
            <person name="Maiti R."/>
            <person name="Amedeo P."/>
            <person name="Anderson M.J."/>
            <person name="Crabtree J."/>
            <person name="Silva J.C."/>
            <person name="Badger J.H."/>
            <person name="Albarraq A."/>
            <person name="Angiuoli S."/>
            <person name="Bussey H."/>
            <person name="Bowyer P."/>
            <person name="Cotty P.J."/>
            <person name="Dyer P.S."/>
            <person name="Egan A."/>
            <person name="Galens K."/>
            <person name="Fraser-Liggett C.M."/>
            <person name="Haas B.J."/>
            <person name="Inman J.M."/>
            <person name="Kent R."/>
            <person name="Lemieux S."/>
            <person name="Malavazi I."/>
            <person name="Orvis J."/>
            <person name="Roemer T."/>
            <person name="Ronning C.M."/>
            <person name="Sundaram J.P."/>
            <person name="Sutton G."/>
            <person name="Turner G."/>
            <person name="Venter J.C."/>
            <person name="White O.R."/>
            <person name="Whitty B.R."/>
            <person name="Youngman P."/>
            <person name="Wolfe K.H."/>
            <person name="Goldman G.H."/>
            <person name="Wortman J.R."/>
            <person name="Jiang B."/>
            <person name="Denning D.W."/>
            <person name="Nierman W.C."/>
        </authorList>
    </citation>
    <scope>NUCLEOTIDE SEQUENCE [LARGE SCALE GENOMIC DNA]</scope>
    <source>
        <strain evidence="2">ATCC 1007 / CBS 513.65 / DSM 816 / NCTC 3887 / NRRL 1</strain>
    </source>
</reference>
<protein>
    <submittedName>
        <fullName evidence="1">Uncharacterized protein</fullName>
    </submittedName>
</protein>
<dbReference type="VEuPathDB" id="FungiDB:ACLA_059980"/>
<organism evidence="1 2">
    <name type="scientific">Aspergillus clavatus (strain ATCC 1007 / CBS 513.65 / DSM 816 / NCTC 3887 / NRRL 1 / QM 1276 / 107)</name>
    <dbReference type="NCBI Taxonomy" id="344612"/>
    <lineage>
        <taxon>Eukaryota</taxon>
        <taxon>Fungi</taxon>
        <taxon>Dikarya</taxon>
        <taxon>Ascomycota</taxon>
        <taxon>Pezizomycotina</taxon>
        <taxon>Eurotiomycetes</taxon>
        <taxon>Eurotiomycetidae</taxon>
        <taxon>Eurotiales</taxon>
        <taxon>Aspergillaceae</taxon>
        <taxon>Aspergillus</taxon>
        <taxon>Aspergillus subgen. Fumigati</taxon>
    </lineage>
</organism>
<dbReference type="OrthoDB" id="3934656at2759"/>
<name>A1C4J1_ASPCL</name>
<dbReference type="AlphaFoldDB" id="A1C4J1"/>
<proteinExistence type="predicted"/>
<dbReference type="GeneID" id="4708826"/>
<keyword evidence="2" id="KW-1185">Reference proteome</keyword>